<dbReference type="PANTHER" id="PTHR35695">
    <property type="entry name" value="GLYCEROL-3-PHOSPHATE ACYLTRANSFERASE, CHLOROPLASTIC"/>
    <property type="match status" value="1"/>
</dbReference>
<protein>
    <recommendedName>
        <fullName evidence="1">Phospholipid/glycerol acyltransferase domain-containing protein</fullName>
    </recommendedName>
</protein>
<sequence length="366" mass="39857">MLATKPFSLPLQVSHKAAPVSVQLRKTSTKHDLGLQSRVPRCRLVRASGGKLSPSSSLDAGFSSSIITPKRNWSLKAAAAAATTDDNGGLGAAIKAIKSAIMLWCVNVYLNLFGGEKGLSFLVQKAFPSKMRSIFAGLYECYKQQVIKSFSGDVQKASVKTALIFREMIRAYAGQLLGTPFTFPSYHQAIREGSIDYFQLGNDYVGTLINYDQSVLGQKARWDDVEKKINAGENVILLANHQSEADAAFIPLLTEKTHPGLGEKVIYVAGGRVVDDIMSKPFSMGRNLLCVNSKKHMMEGDRTAKMRQNIRTLKEMERLLKAGGALIWIAPSGGRDRRSEDGILVPDNFDPGLQISPFEGGAAFVA</sequence>
<keyword evidence="3" id="KW-1185">Reference proteome</keyword>
<dbReference type="Proteomes" id="UP001190700">
    <property type="component" value="Unassembled WGS sequence"/>
</dbReference>
<dbReference type="EMBL" id="LGRX02001434">
    <property type="protein sequence ID" value="KAK3286173.1"/>
    <property type="molecule type" value="Genomic_DNA"/>
</dbReference>
<proteinExistence type="predicted"/>
<organism evidence="2 3">
    <name type="scientific">Cymbomonas tetramitiformis</name>
    <dbReference type="NCBI Taxonomy" id="36881"/>
    <lineage>
        <taxon>Eukaryota</taxon>
        <taxon>Viridiplantae</taxon>
        <taxon>Chlorophyta</taxon>
        <taxon>Pyramimonadophyceae</taxon>
        <taxon>Pyramimonadales</taxon>
        <taxon>Pyramimonadaceae</taxon>
        <taxon>Cymbomonas</taxon>
    </lineage>
</organism>
<dbReference type="GO" id="GO:0004366">
    <property type="term" value="F:glycerol-3-phosphate O-acyltransferase activity"/>
    <property type="evidence" value="ECO:0007669"/>
    <property type="project" value="InterPro"/>
</dbReference>
<dbReference type="PANTHER" id="PTHR35695:SF1">
    <property type="entry name" value="GLYCEROL-3-PHOSPHATE ACYLTRANSFERASE, CHLOROPLASTIC"/>
    <property type="match status" value="1"/>
</dbReference>
<dbReference type="AlphaFoldDB" id="A0AAE0LI87"/>
<dbReference type="GO" id="GO:0006655">
    <property type="term" value="P:phosphatidylglycerol biosynthetic process"/>
    <property type="evidence" value="ECO:0007669"/>
    <property type="project" value="TreeGrafter"/>
</dbReference>
<evidence type="ECO:0000313" key="3">
    <source>
        <dbReference type="Proteomes" id="UP001190700"/>
    </source>
</evidence>
<dbReference type="GO" id="GO:0009570">
    <property type="term" value="C:chloroplast stroma"/>
    <property type="evidence" value="ECO:0007669"/>
    <property type="project" value="TreeGrafter"/>
</dbReference>
<name>A0AAE0LI87_9CHLO</name>
<dbReference type="Gene3D" id="3.40.1130.10">
    <property type="entry name" value="Glycerol-3-phosphate (1)-acyltransferase"/>
    <property type="match status" value="1"/>
</dbReference>
<feature type="domain" description="Phospholipid/glycerol acyltransferase" evidence="1">
    <location>
        <begin position="227"/>
        <end position="365"/>
    </location>
</feature>
<dbReference type="Pfam" id="PF01553">
    <property type="entry name" value="Acyltransferase"/>
    <property type="match status" value="1"/>
</dbReference>
<dbReference type="InterPro" id="IPR016222">
    <property type="entry name" value="G3P_O-acylTrfase_chlp"/>
</dbReference>
<dbReference type="SUPFAM" id="SSF69593">
    <property type="entry name" value="Glycerol-3-phosphate (1)-acyltransferase"/>
    <property type="match status" value="1"/>
</dbReference>
<accession>A0AAE0LI87</accession>
<evidence type="ECO:0000259" key="1">
    <source>
        <dbReference type="Pfam" id="PF01553"/>
    </source>
</evidence>
<comment type="caution">
    <text evidence="2">The sequence shown here is derived from an EMBL/GenBank/DDBJ whole genome shotgun (WGS) entry which is preliminary data.</text>
</comment>
<dbReference type="InterPro" id="IPR002123">
    <property type="entry name" value="Plipid/glycerol_acylTrfase"/>
</dbReference>
<gene>
    <name evidence="2" type="ORF">CYMTET_6260</name>
</gene>
<reference evidence="2 3" key="1">
    <citation type="journal article" date="2015" name="Genome Biol. Evol.">
        <title>Comparative Genomics of a Bacterivorous Green Alga Reveals Evolutionary Causalities and Consequences of Phago-Mixotrophic Mode of Nutrition.</title>
        <authorList>
            <person name="Burns J.A."/>
            <person name="Paasch A."/>
            <person name="Narechania A."/>
            <person name="Kim E."/>
        </authorList>
    </citation>
    <scope>NUCLEOTIDE SEQUENCE [LARGE SCALE GENOMIC DNA]</scope>
    <source>
        <strain evidence="2 3">PLY_AMNH</strain>
    </source>
</reference>
<evidence type="ECO:0000313" key="2">
    <source>
        <dbReference type="EMBL" id="KAK3286173.1"/>
    </source>
</evidence>